<dbReference type="EMBL" id="SPNV01000300">
    <property type="protein sequence ID" value="KAF5856702.1"/>
    <property type="molecule type" value="Genomic_DNA"/>
</dbReference>
<dbReference type="PANTHER" id="PTHR48081:SF8">
    <property type="entry name" value="ALPHA_BETA HYDROLASE FOLD-3 DOMAIN-CONTAINING PROTEIN-RELATED"/>
    <property type="match status" value="1"/>
</dbReference>
<evidence type="ECO:0000313" key="4">
    <source>
        <dbReference type="Proteomes" id="UP000541154"/>
    </source>
</evidence>
<evidence type="ECO:0000313" key="3">
    <source>
        <dbReference type="EMBL" id="KAF5856702.1"/>
    </source>
</evidence>
<dbReference type="Proteomes" id="UP000541154">
    <property type="component" value="Unassembled WGS sequence"/>
</dbReference>
<dbReference type="Gene3D" id="3.40.50.1820">
    <property type="entry name" value="alpha/beta hydrolase"/>
    <property type="match status" value="1"/>
</dbReference>
<dbReference type="SUPFAM" id="SSF53474">
    <property type="entry name" value="alpha/beta-Hydrolases"/>
    <property type="match status" value="1"/>
</dbReference>
<comment type="caution">
    <text evidence="3">The sequence shown here is derived from an EMBL/GenBank/DDBJ whole genome shotgun (WGS) entry which is preliminary data.</text>
</comment>
<name>A0A8H5ZVX6_PETAA</name>
<dbReference type="AlphaFoldDB" id="A0A8H5ZVX6"/>
<evidence type="ECO:0000256" key="1">
    <source>
        <dbReference type="ARBA" id="ARBA00022801"/>
    </source>
</evidence>
<dbReference type="InterPro" id="IPR050300">
    <property type="entry name" value="GDXG_lipolytic_enzyme"/>
</dbReference>
<reference evidence="3 4" key="1">
    <citation type="submission" date="2019-04" db="EMBL/GenBank/DDBJ databases">
        <title>Aspergillus burnettii sp. nov., novel species from soil in southeast Queensland.</title>
        <authorList>
            <person name="Gilchrist C.L.M."/>
            <person name="Pitt J.I."/>
            <person name="Lange L."/>
            <person name="Lacey H.J."/>
            <person name="Vuong D."/>
            <person name="Midgley D.J."/>
            <person name="Greenfield P."/>
            <person name="Bradbury M."/>
            <person name="Lacey E."/>
            <person name="Busk P.K."/>
            <person name="Pilgaard B."/>
            <person name="Chooi Y.H."/>
            <person name="Piggott A.M."/>
        </authorList>
    </citation>
    <scope>NUCLEOTIDE SEQUENCE [LARGE SCALE GENOMIC DNA]</scope>
    <source>
        <strain evidence="3 4">FRR 5400</strain>
    </source>
</reference>
<evidence type="ECO:0000259" key="2">
    <source>
        <dbReference type="Pfam" id="PF07859"/>
    </source>
</evidence>
<keyword evidence="1" id="KW-0378">Hydrolase</keyword>
<protein>
    <recommendedName>
        <fullName evidence="2">Alpha/beta hydrolase fold-3 domain-containing protein</fullName>
    </recommendedName>
</protein>
<dbReference type="PANTHER" id="PTHR48081">
    <property type="entry name" value="AB HYDROLASE SUPERFAMILY PROTEIN C4A8.06C"/>
    <property type="match status" value="1"/>
</dbReference>
<dbReference type="InterPro" id="IPR013094">
    <property type="entry name" value="AB_hydrolase_3"/>
</dbReference>
<gene>
    <name evidence="3" type="ORF">ETB97_006985</name>
</gene>
<organism evidence="3 4">
    <name type="scientific">Petromyces alliaceus</name>
    <name type="common">Aspergillus alliaceus</name>
    <dbReference type="NCBI Taxonomy" id="209559"/>
    <lineage>
        <taxon>Eukaryota</taxon>
        <taxon>Fungi</taxon>
        <taxon>Dikarya</taxon>
        <taxon>Ascomycota</taxon>
        <taxon>Pezizomycotina</taxon>
        <taxon>Eurotiomycetes</taxon>
        <taxon>Eurotiomycetidae</taxon>
        <taxon>Eurotiales</taxon>
        <taxon>Aspergillaceae</taxon>
        <taxon>Aspergillus</taxon>
        <taxon>Aspergillus subgen. Circumdati</taxon>
    </lineage>
</organism>
<sequence>MPTPVSSFLDVELATALSKLPFPPRYTRELIPATREMTALKYNPALLLTLFPTVTHEERMIPGPGGDIPISILRQLHSTDKESTKRPCIIYLHSGGMIMGNRFTGATIPAAWVPEYGAVCVLVEYRLAPEHPAPAQVEDCYAALEWASLNAEFLGIDPTRVIIAGLSAGGGLAAGTVLLARDRGGPEVRAQMLLAPMLDDRDETVSSTQCGDQIPWTRASNEMAWECILGGKGGRDGRVSVYTVPGRAEDLSNLPPTYVDVGSTEVFRDEGITYASRLLAAGSLAELHVWPGAFHTSDMFVPGAAVSKAAAKARADWIGRMI</sequence>
<feature type="domain" description="Alpha/beta hydrolase fold-3" evidence="2">
    <location>
        <begin position="89"/>
        <end position="296"/>
    </location>
</feature>
<accession>A0A8H5ZVX6</accession>
<proteinExistence type="predicted"/>
<dbReference type="InterPro" id="IPR029058">
    <property type="entry name" value="AB_hydrolase_fold"/>
</dbReference>
<dbReference type="GO" id="GO:0016787">
    <property type="term" value="F:hydrolase activity"/>
    <property type="evidence" value="ECO:0007669"/>
    <property type="project" value="UniProtKB-KW"/>
</dbReference>
<dbReference type="Pfam" id="PF07859">
    <property type="entry name" value="Abhydrolase_3"/>
    <property type="match status" value="1"/>
</dbReference>
<keyword evidence="4" id="KW-1185">Reference proteome</keyword>